<name>A0A6I5N0N8_9BIFI</name>
<evidence type="ECO:0000313" key="10">
    <source>
        <dbReference type="EMBL" id="NEG70488.1"/>
    </source>
</evidence>
<feature type="transmembrane region" description="Helical" evidence="8">
    <location>
        <begin position="290"/>
        <end position="310"/>
    </location>
</feature>
<keyword evidence="7 8" id="KW-0472">Membrane</keyword>
<dbReference type="InterPro" id="IPR050256">
    <property type="entry name" value="Glycosyltransferase_2"/>
</dbReference>
<evidence type="ECO:0000256" key="4">
    <source>
        <dbReference type="ARBA" id="ARBA00022679"/>
    </source>
</evidence>
<keyword evidence="6 8" id="KW-1133">Transmembrane helix</keyword>
<dbReference type="AlphaFoldDB" id="A0A6I5N0N8"/>
<evidence type="ECO:0000256" key="8">
    <source>
        <dbReference type="SAM" id="Phobius"/>
    </source>
</evidence>
<evidence type="ECO:0000256" key="3">
    <source>
        <dbReference type="ARBA" id="ARBA00022676"/>
    </source>
</evidence>
<keyword evidence="11" id="KW-1185">Reference proteome</keyword>
<dbReference type="PANTHER" id="PTHR48090:SF1">
    <property type="entry name" value="PROPHAGE BACTOPRENOL GLUCOSYL TRANSFERASE HOMOLOG"/>
    <property type="match status" value="1"/>
</dbReference>
<proteinExistence type="inferred from homology"/>
<dbReference type="Gene3D" id="3.90.550.10">
    <property type="entry name" value="Spore Coat Polysaccharide Biosynthesis Protein SpsA, Chain A"/>
    <property type="match status" value="1"/>
</dbReference>
<dbReference type="EMBL" id="VYSG01000004">
    <property type="protein sequence ID" value="NEG70488.1"/>
    <property type="molecule type" value="Genomic_DNA"/>
</dbReference>
<accession>A0A6I5N0N8</accession>
<evidence type="ECO:0000313" key="11">
    <source>
        <dbReference type="Proteomes" id="UP000469292"/>
    </source>
</evidence>
<evidence type="ECO:0000256" key="1">
    <source>
        <dbReference type="ARBA" id="ARBA00004141"/>
    </source>
</evidence>
<protein>
    <submittedName>
        <fullName evidence="10">Glycosyltransferase family 2 protein</fullName>
    </submittedName>
</protein>
<dbReference type="GO" id="GO:0016757">
    <property type="term" value="F:glycosyltransferase activity"/>
    <property type="evidence" value="ECO:0007669"/>
    <property type="project" value="UniProtKB-KW"/>
</dbReference>
<comment type="similarity">
    <text evidence="2">Belongs to the glycosyltransferase 2 family.</text>
</comment>
<dbReference type="RefSeq" id="WP_163228094.1">
    <property type="nucleotide sequence ID" value="NZ_VYSG01000004.1"/>
</dbReference>
<organism evidence="10 11">
    <name type="scientific">Bifidobacterium choloepi</name>
    <dbReference type="NCBI Taxonomy" id="2614131"/>
    <lineage>
        <taxon>Bacteria</taxon>
        <taxon>Bacillati</taxon>
        <taxon>Actinomycetota</taxon>
        <taxon>Actinomycetes</taxon>
        <taxon>Bifidobacteriales</taxon>
        <taxon>Bifidobacteriaceae</taxon>
        <taxon>Bifidobacterium</taxon>
    </lineage>
</organism>
<comment type="subcellular location">
    <subcellularLocation>
        <location evidence="1">Membrane</location>
        <topology evidence="1">Multi-pass membrane protein</topology>
    </subcellularLocation>
</comment>
<reference evidence="10 11" key="1">
    <citation type="submission" date="2019-09" db="EMBL/GenBank/DDBJ databases">
        <title>Phylogenetic characterization of a novel taxon of the genus Bifidobacterium: Bifidobacterium choloepi sp. nov.</title>
        <authorList>
            <person name="Modesto M."/>
            <person name="Satti M."/>
        </authorList>
    </citation>
    <scope>NUCLEOTIDE SEQUENCE [LARGE SCALE GENOMIC DNA]</scope>
    <source>
        <strain evidence="10 11">BRDM6</strain>
    </source>
</reference>
<feature type="transmembrane region" description="Helical" evidence="8">
    <location>
        <begin position="250"/>
        <end position="270"/>
    </location>
</feature>
<dbReference type="InterPro" id="IPR001173">
    <property type="entry name" value="Glyco_trans_2-like"/>
</dbReference>
<keyword evidence="3" id="KW-0328">Glycosyltransferase</keyword>
<keyword evidence="4 10" id="KW-0808">Transferase</keyword>
<evidence type="ECO:0000256" key="5">
    <source>
        <dbReference type="ARBA" id="ARBA00022692"/>
    </source>
</evidence>
<evidence type="ECO:0000256" key="2">
    <source>
        <dbReference type="ARBA" id="ARBA00006739"/>
    </source>
</evidence>
<sequence length="328" mass="36214">MPEKQDKEATALREPPYLVVTVPCYNEEAVLGETSEVLAAKLEELIKAGQVTAESSVLFIDDGSQDATWSIIERLHEANPIRFHGAKLAHNKGHQNALLAGLTLAYQNGEDVVVSMDADLQDDPNAIDEMVRDYREGVEIAYGVRDNRDADTAFKRGTAHMFYKALSAMDTDIIPDHADFRLMSRKALAALLNFREENLFLRGIVPSIGMEHAEVHYKRGERHAGESKYPLHKMVSFAVEGITSFSTKPLTMITGLGIVSVIIGLIMLIYTVASVGMGHAVAGWGSMMVSLWLIGGFILLALGVIGEYIAKIYQEVKHRPRFIIETTI</sequence>
<evidence type="ECO:0000256" key="6">
    <source>
        <dbReference type="ARBA" id="ARBA00022989"/>
    </source>
</evidence>
<feature type="domain" description="Glycosyltransferase 2-like" evidence="9">
    <location>
        <begin position="20"/>
        <end position="189"/>
    </location>
</feature>
<dbReference type="PANTHER" id="PTHR48090">
    <property type="entry name" value="UNDECAPRENYL-PHOSPHATE 4-DEOXY-4-FORMAMIDO-L-ARABINOSE TRANSFERASE-RELATED"/>
    <property type="match status" value="1"/>
</dbReference>
<dbReference type="Pfam" id="PF00535">
    <property type="entry name" value="Glycos_transf_2"/>
    <property type="match status" value="1"/>
</dbReference>
<evidence type="ECO:0000259" key="9">
    <source>
        <dbReference type="Pfam" id="PF00535"/>
    </source>
</evidence>
<comment type="caution">
    <text evidence="10">The sequence shown here is derived from an EMBL/GenBank/DDBJ whole genome shotgun (WGS) entry which is preliminary data.</text>
</comment>
<gene>
    <name evidence="10" type="ORF">F6S87_07770</name>
</gene>
<keyword evidence="5 8" id="KW-0812">Transmembrane</keyword>
<dbReference type="CDD" id="cd04187">
    <property type="entry name" value="DPM1_like_bac"/>
    <property type="match status" value="1"/>
</dbReference>
<evidence type="ECO:0000256" key="7">
    <source>
        <dbReference type="ARBA" id="ARBA00023136"/>
    </source>
</evidence>
<dbReference type="InterPro" id="IPR029044">
    <property type="entry name" value="Nucleotide-diphossugar_trans"/>
</dbReference>
<dbReference type="SUPFAM" id="SSF53448">
    <property type="entry name" value="Nucleotide-diphospho-sugar transferases"/>
    <property type="match status" value="1"/>
</dbReference>
<dbReference type="Proteomes" id="UP000469292">
    <property type="component" value="Unassembled WGS sequence"/>
</dbReference>
<dbReference type="GO" id="GO:0005886">
    <property type="term" value="C:plasma membrane"/>
    <property type="evidence" value="ECO:0007669"/>
    <property type="project" value="TreeGrafter"/>
</dbReference>